<dbReference type="InterPro" id="IPR050921">
    <property type="entry name" value="T4SS_GSP_E_ATPase"/>
</dbReference>
<dbReference type="Proteomes" id="UP001596044">
    <property type="component" value="Unassembled WGS sequence"/>
</dbReference>
<comment type="similarity">
    <text evidence="1">Belongs to the GSP E family.</text>
</comment>
<gene>
    <name evidence="3" type="ORF">ACFPOG_33175</name>
</gene>
<organism evidence="3 4">
    <name type="scientific">Paenibacillus aestuarii</name>
    <dbReference type="NCBI Taxonomy" id="516965"/>
    <lineage>
        <taxon>Bacteria</taxon>
        <taxon>Bacillati</taxon>
        <taxon>Bacillota</taxon>
        <taxon>Bacilli</taxon>
        <taxon>Bacillales</taxon>
        <taxon>Paenibacillaceae</taxon>
        <taxon>Paenibacillus</taxon>
    </lineage>
</organism>
<dbReference type="PANTHER" id="PTHR30486">
    <property type="entry name" value="TWITCHING MOTILITY PROTEIN PILT"/>
    <property type="match status" value="1"/>
</dbReference>
<evidence type="ECO:0000313" key="3">
    <source>
        <dbReference type="EMBL" id="MFC5453069.1"/>
    </source>
</evidence>
<protein>
    <submittedName>
        <fullName evidence="3">ATPase, T2SS/T4P/T4SS family</fullName>
    </submittedName>
</protein>
<name>A0ABW0KHZ7_9BACL</name>
<dbReference type="InterPro" id="IPR001482">
    <property type="entry name" value="T2SS/T4SS_dom"/>
</dbReference>
<keyword evidence="4" id="KW-1185">Reference proteome</keyword>
<dbReference type="InterPro" id="IPR027417">
    <property type="entry name" value="P-loop_NTPase"/>
</dbReference>
<evidence type="ECO:0000259" key="2">
    <source>
        <dbReference type="Pfam" id="PF00437"/>
    </source>
</evidence>
<dbReference type="Gene3D" id="3.30.450.380">
    <property type="match status" value="1"/>
</dbReference>
<reference evidence="4" key="1">
    <citation type="journal article" date="2019" name="Int. J. Syst. Evol. Microbiol.">
        <title>The Global Catalogue of Microorganisms (GCM) 10K type strain sequencing project: providing services to taxonomists for standard genome sequencing and annotation.</title>
        <authorList>
            <consortium name="The Broad Institute Genomics Platform"/>
            <consortium name="The Broad Institute Genome Sequencing Center for Infectious Disease"/>
            <person name="Wu L."/>
            <person name="Ma J."/>
        </authorList>
    </citation>
    <scope>NUCLEOTIDE SEQUENCE [LARGE SCALE GENOMIC DNA]</scope>
    <source>
        <strain evidence="4">KACC 11904</strain>
    </source>
</reference>
<accession>A0ABW0KHZ7</accession>
<sequence length="204" mass="23126">MIYQTVYLELKQQIKERLDLSSTVSDEQLSELIEEAVFGKAAQMGWTSSEIRDAVLRIFHSFRGLDVLQPLLDDPSVTEIMVNGPNDIFIEQHGAVQRFGDVFESEEKLEDLIQTIVAKVNRIVNQGSPIVDARLQDGSRVNVVLPPASLSGPTLTIRKFPDKPMLMVDLIRRGSLTEEAAELLRIMANRGALRWKLLLYFRQF</sequence>
<dbReference type="PANTHER" id="PTHR30486:SF6">
    <property type="entry name" value="TYPE IV PILUS RETRACTATION ATPASE PILT"/>
    <property type="match status" value="1"/>
</dbReference>
<feature type="domain" description="Bacterial type II secretion system protein E" evidence="2">
    <location>
        <begin position="66"/>
        <end position="189"/>
    </location>
</feature>
<dbReference type="RefSeq" id="WP_270879322.1">
    <property type="nucleotide sequence ID" value="NZ_JAQFVF010000023.1"/>
</dbReference>
<proteinExistence type="inferred from homology"/>
<dbReference type="Pfam" id="PF00437">
    <property type="entry name" value="T2SSE"/>
    <property type="match status" value="1"/>
</dbReference>
<dbReference type="SUPFAM" id="SSF52540">
    <property type="entry name" value="P-loop containing nucleoside triphosphate hydrolases"/>
    <property type="match status" value="1"/>
</dbReference>
<dbReference type="EMBL" id="JBHSMJ010000065">
    <property type="protein sequence ID" value="MFC5453069.1"/>
    <property type="molecule type" value="Genomic_DNA"/>
</dbReference>
<evidence type="ECO:0000313" key="4">
    <source>
        <dbReference type="Proteomes" id="UP001596044"/>
    </source>
</evidence>
<evidence type="ECO:0000256" key="1">
    <source>
        <dbReference type="ARBA" id="ARBA00006611"/>
    </source>
</evidence>
<comment type="caution">
    <text evidence="3">The sequence shown here is derived from an EMBL/GenBank/DDBJ whole genome shotgun (WGS) entry which is preliminary data.</text>
</comment>